<feature type="domain" description="CobB/CobQ-like glutamine amidotransferase" evidence="6">
    <location>
        <begin position="255"/>
        <end position="446"/>
    </location>
</feature>
<dbReference type="HAMAP" id="MF_00028">
    <property type="entry name" value="CobQ"/>
    <property type="match status" value="1"/>
</dbReference>
<accession>A0A9X2INR4</accession>
<comment type="caution">
    <text evidence="7">The sequence shown here is derived from an EMBL/GenBank/DDBJ whole genome shotgun (WGS) entry which is preliminary data.</text>
</comment>
<dbReference type="RefSeq" id="WP_251222466.1">
    <property type="nucleotide sequence ID" value="NZ_JAMBOL010000003.1"/>
</dbReference>
<dbReference type="PROSITE" id="PS51274">
    <property type="entry name" value="GATASE_COBBQ"/>
    <property type="match status" value="1"/>
</dbReference>
<dbReference type="GO" id="GO:0009236">
    <property type="term" value="P:cobalamin biosynthetic process"/>
    <property type="evidence" value="ECO:0007669"/>
    <property type="project" value="UniProtKB-UniRule"/>
</dbReference>
<dbReference type="NCBIfam" id="NF001989">
    <property type="entry name" value="PRK00784.1"/>
    <property type="match status" value="1"/>
</dbReference>
<dbReference type="SUPFAM" id="SSF52317">
    <property type="entry name" value="Class I glutamine amidotransferase-like"/>
    <property type="match status" value="1"/>
</dbReference>
<dbReference type="GO" id="GO:0015420">
    <property type="term" value="F:ABC-type vitamin B12 transporter activity"/>
    <property type="evidence" value="ECO:0007669"/>
    <property type="project" value="UniProtKB-UniRule"/>
</dbReference>
<feature type="domain" description="CobQ/CobB/MinD/ParA nucleotide binding" evidence="5">
    <location>
        <begin position="4"/>
        <end position="230"/>
    </location>
</feature>
<dbReference type="InterPro" id="IPR004459">
    <property type="entry name" value="CobQ_synth"/>
</dbReference>
<evidence type="ECO:0000259" key="6">
    <source>
        <dbReference type="Pfam" id="PF07685"/>
    </source>
</evidence>
<protein>
    <recommendedName>
        <fullName evidence="4">Cobyric acid synthase</fullName>
    </recommendedName>
</protein>
<evidence type="ECO:0000313" key="7">
    <source>
        <dbReference type="EMBL" id="MCM3713662.1"/>
    </source>
</evidence>
<evidence type="ECO:0000256" key="3">
    <source>
        <dbReference type="ARBA" id="ARBA00022962"/>
    </source>
</evidence>
<dbReference type="InterPro" id="IPR047045">
    <property type="entry name" value="CobQ_N"/>
</dbReference>
<feature type="active site" description="Nucleophile" evidence="4">
    <location>
        <position position="334"/>
    </location>
</feature>
<evidence type="ECO:0000256" key="2">
    <source>
        <dbReference type="ARBA" id="ARBA00022573"/>
    </source>
</evidence>
<sequence length="506" mass="56158">MLGVMIQGTSSDVGKSFICTALCRAFARRGLSVAPFKSQNMSNNSYVTKEGAEIGRAQGIQAEAAGVEASVMMNPILLKPRNDHTSEVIRFGRVHQTLSGKDYRQQFYELGLETIREALATLEAEYDAIVIEGAGSPVEMNLNDRELVNMKVAELADVPVILVADIDRGGIFASIAGTLQLLSEQERSRVLGVIVNKFRGDPDLFVSGRKWIEENLGVEVLAVLPYLDNHRIEAEDSLSRQTRYRQPAKQGDQLEIVMIDLPYLSNDTDLEPFLHEPDVSLRLVGMHDQLGSPDAVLLPGTKSTIRDLEAMTATGLSEQLKAYVRQGGTVIGICGGYQMLGRTIIDEAGTDTGTAGLEIEGLGILPVETVFAQEKWTSQSVGRLVAVEFTALAPLTGFEIHLGHSRRLTESALPFLTVGEREDGIFAEGGRLIGSYFHHLFYNDQWRTWWLNRLRKIRSLPEQPVRSLQNERQKGYEQAADWLEAELDVRQLLKKIEAWRKSDAAY</sequence>
<dbReference type="AlphaFoldDB" id="A0A9X2INR4"/>
<dbReference type="InterPro" id="IPR029062">
    <property type="entry name" value="Class_I_gatase-like"/>
</dbReference>
<dbReference type="CDD" id="cd01750">
    <property type="entry name" value="GATase1_CobQ"/>
    <property type="match status" value="1"/>
</dbReference>
<dbReference type="NCBIfam" id="TIGR00313">
    <property type="entry name" value="cobQ"/>
    <property type="match status" value="1"/>
</dbReference>
<gene>
    <name evidence="4" type="primary">cobQ</name>
    <name evidence="7" type="ORF">M3202_06160</name>
</gene>
<dbReference type="Gene3D" id="3.40.50.880">
    <property type="match status" value="1"/>
</dbReference>
<feature type="active site" evidence="4">
    <location>
        <position position="438"/>
    </location>
</feature>
<dbReference type="Proteomes" id="UP001139179">
    <property type="component" value="Unassembled WGS sequence"/>
</dbReference>
<evidence type="ECO:0000256" key="1">
    <source>
        <dbReference type="ARBA" id="ARBA00004953"/>
    </source>
</evidence>
<dbReference type="GO" id="GO:0003824">
    <property type="term" value="F:catalytic activity"/>
    <property type="evidence" value="ECO:0007669"/>
    <property type="project" value="InterPro"/>
</dbReference>
<dbReference type="InterPro" id="IPR033949">
    <property type="entry name" value="CobQ_GATase1"/>
</dbReference>
<dbReference type="CDD" id="cd05389">
    <property type="entry name" value="CobQ_N"/>
    <property type="match status" value="1"/>
</dbReference>
<dbReference type="SUPFAM" id="SSF52540">
    <property type="entry name" value="P-loop containing nucleoside triphosphate hydrolases"/>
    <property type="match status" value="1"/>
</dbReference>
<keyword evidence="8" id="KW-1185">Reference proteome</keyword>
<name>A0A9X2INR4_9BACI</name>
<keyword evidence="2 4" id="KW-0169">Cobalamin biosynthesis</keyword>
<dbReference type="Pfam" id="PF07685">
    <property type="entry name" value="GATase_3"/>
    <property type="match status" value="1"/>
</dbReference>
<dbReference type="PANTHER" id="PTHR21343">
    <property type="entry name" value="DETHIOBIOTIN SYNTHETASE"/>
    <property type="match status" value="1"/>
</dbReference>
<dbReference type="EMBL" id="JAMBOL010000003">
    <property type="protein sequence ID" value="MCM3713662.1"/>
    <property type="molecule type" value="Genomic_DNA"/>
</dbReference>
<organism evidence="7 8">
    <name type="scientific">Halalkalibacter oceani</name>
    <dbReference type="NCBI Taxonomy" id="1653776"/>
    <lineage>
        <taxon>Bacteria</taxon>
        <taxon>Bacillati</taxon>
        <taxon>Bacillota</taxon>
        <taxon>Bacilli</taxon>
        <taxon>Bacillales</taxon>
        <taxon>Bacillaceae</taxon>
        <taxon>Halalkalibacter</taxon>
    </lineage>
</organism>
<comment type="similarity">
    <text evidence="4">Belongs to the CobB/CobQ family. CobQ subfamily.</text>
</comment>
<dbReference type="Gene3D" id="3.40.50.300">
    <property type="entry name" value="P-loop containing nucleotide triphosphate hydrolases"/>
    <property type="match status" value="1"/>
</dbReference>
<keyword evidence="3 4" id="KW-0315">Glutamine amidotransferase</keyword>
<dbReference type="Pfam" id="PF01656">
    <property type="entry name" value="CbiA"/>
    <property type="match status" value="1"/>
</dbReference>
<dbReference type="PANTHER" id="PTHR21343:SF1">
    <property type="entry name" value="COBYRIC ACID SYNTHASE"/>
    <property type="match status" value="1"/>
</dbReference>
<proteinExistence type="inferred from homology"/>
<dbReference type="InterPro" id="IPR011698">
    <property type="entry name" value="GATase_3"/>
</dbReference>
<evidence type="ECO:0000313" key="8">
    <source>
        <dbReference type="Proteomes" id="UP001139179"/>
    </source>
</evidence>
<evidence type="ECO:0000256" key="4">
    <source>
        <dbReference type="HAMAP-Rule" id="MF_00028"/>
    </source>
</evidence>
<comment type="function">
    <text evidence="4">Catalyzes amidations at positions B, D, E, and G on adenosylcobyrinic A,C-diamide. NH(2) groups are provided by glutamine, and one molecule of ATP is hydrogenolyzed for each amidation.</text>
</comment>
<evidence type="ECO:0000259" key="5">
    <source>
        <dbReference type="Pfam" id="PF01656"/>
    </source>
</evidence>
<reference evidence="7" key="1">
    <citation type="submission" date="2022-05" db="EMBL/GenBank/DDBJ databases">
        <title>Comparative Genomics of Spacecraft Associated Microbes.</title>
        <authorList>
            <person name="Tran M.T."/>
            <person name="Wright A."/>
            <person name="Seuylemezian A."/>
            <person name="Eisen J."/>
            <person name="Coil D."/>
        </authorList>
    </citation>
    <scope>NUCLEOTIDE SEQUENCE</scope>
    <source>
        <strain evidence="7">214.1.1</strain>
    </source>
</reference>
<dbReference type="InterPro" id="IPR002586">
    <property type="entry name" value="CobQ/CobB/MinD/ParA_Nub-bd_dom"/>
</dbReference>
<comment type="pathway">
    <text evidence="1 4">Cofactor biosynthesis; adenosylcobalamin biosynthesis.</text>
</comment>
<dbReference type="InterPro" id="IPR027417">
    <property type="entry name" value="P-loop_NTPase"/>
</dbReference>